<evidence type="ECO:0000313" key="2">
    <source>
        <dbReference type="EMBL" id="QQN57515.1"/>
    </source>
</evidence>
<dbReference type="KEGG" id="egm:AYC65_02860"/>
<dbReference type="InterPro" id="IPR002500">
    <property type="entry name" value="PAPS_reduct_dom"/>
</dbReference>
<dbReference type="SUPFAM" id="SSF52402">
    <property type="entry name" value="Adenine nucleotide alpha hydrolases-like"/>
    <property type="match status" value="1"/>
</dbReference>
<dbReference type="Gene3D" id="3.40.50.620">
    <property type="entry name" value="HUPs"/>
    <property type="match status" value="1"/>
</dbReference>
<reference evidence="2 3" key="1">
    <citation type="submission" date="2020-12" db="EMBL/GenBank/DDBJ databases">
        <title>FDA dAtabase for Regulatory Grade micrObial Sequences (FDA-ARGOS): Supporting development and validation of Infectious Disease Dx tests.</title>
        <authorList>
            <person name="Kerrigan L."/>
            <person name="Long C."/>
            <person name="Tallon L."/>
            <person name="Sadzewicz L."/>
            <person name="Zhao X."/>
            <person name="Boylan J."/>
            <person name="Ott S."/>
            <person name="Bowen H."/>
            <person name="Vavikolanu K."/>
            <person name="Mehta A."/>
            <person name="Aluvathingal J."/>
            <person name="Nadendla S."/>
            <person name="Yan Y."/>
            <person name="Sichtig H."/>
        </authorList>
    </citation>
    <scope>NUCLEOTIDE SEQUENCE [LARGE SCALE GENOMIC DNA]</scope>
    <source>
        <strain evidence="2 3">FDAARGOS_1031</strain>
    </source>
</reference>
<dbReference type="AlphaFoldDB" id="A0A7T7UWH0"/>
<keyword evidence="3" id="KW-1185">Reference proteome</keyword>
<dbReference type="InterPro" id="IPR014729">
    <property type="entry name" value="Rossmann-like_a/b/a_fold"/>
</dbReference>
<evidence type="ECO:0000259" key="1">
    <source>
        <dbReference type="Pfam" id="PF01507"/>
    </source>
</evidence>
<name>A0A7T7UWH0_9FLAO</name>
<protein>
    <submittedName>
        <fullName evidence="2">Phosphoadenosine phosphosulfate reductase family protein</fullName>
    </submittedName>
</protein>
<accession>A0A7T7UWH0</accession>
<dbReference type="GO" id="GO:0003824">
    <property type="term" value="F:catalytic activity"/>
    <property type="evidence" value="ECO:0007669"/>
    <property type="project" value="InterPro"/>
</dbReference>
<dbReference type="EMBL" id="CP067018">
    <property type="protein sequence ID" value="QQN57515.1"/>
    <property type="molecule type" value="Genomic_DNA"/>
</dbReference>
<dbReference type="Pfam" id="PF01507">
    <property type="entry name" value="PAPS_reduct"/>
    <property type="match status" value="1"/>
</dbReference>
<dbReference type="RefSeq" id="WP_034871273.1">
    <property type="nucleotide sequence ID" value="NZ_CBCSDR010000005.1"/>
</dbReference>
<proteinExistence type="predicted"/>
<gene>
    <name evidence="2" type="ORF">I6H88_13785</name>
</gene>
<dbReference type="Proteomes" id="UP000595426">
    <property type="component" value="Chromosome"/>
</dbReference>
<feature type="domain" description="Phosphoadenosine phosphosulphate reductase" evidence="1">
    <location>
        <begin position="25"/>
        <end position="172"/>
    </location>
</feature>
<evidence type="ECO:0000313" key="3">
    <source>
        <dbReference type="Proteomes" id="UP000595426"/>
    </source>
</evidence>
<sequence length="233" mass="27414">MNLLTPTMNSIKTLSEKTDRVLLFHSAAGKDSIALLEMLSPHFKFIQCVFMYMVKDLDHINRYIKWAEKRYPNCQFIQTPHYAYYNLKKHGFYGAEQVGYSDWTLSKIADKVVEETGIEWQVYGFKMADSMNRRLMLRSYDDEITNEKTKKIYPLSLWKNKEVLAYIEKQRLIKPLQYSKLGNAKSQGTAIDDIGFLIWCKNNAPEDLKKIIAEFPDAERIIFEYEYKQSQTV</sequence>
<dbReference type="OrthoDB" id="1072689at2"/>
<organism evidence="2 3">
    <name type="scientific">Elizabethkingia bruuniana</name>
    <dbReference type="NCBI Taxonomy" id="1756149"/>
    <lineage>
        <taxon>Bacteria</taxon>
        <taxon>Pseudomonadati</taxon>
        <taxon>Bacteroidota</taxon>
        <taxon>Flavobacteriia</taxon>
        <taxon>Flavobacteriales</taxon>
        <taxon>Weeksellaceae</taxon>
        <taxon>Elizabethkingia</taxon>
    </lineage>
</organism>
<dbReference type="GeneID" id="93131823"/>